<dbReference type="CDD" id="cd00067">
    <property type="entry name" value="GAL4"/>
    <property type="match status" value="1"/>
</dbReference>
<sequence>MSSGTTVVVRSGTGGRVRTACDLCRHRRIRCDRVKPACETCYFAGVPCTFTPEPAQHKKSIREQLAESRARVKQLEEALRAERQSPRNAQHSPPTNPPHGPGSTLSLSPGSLPSGWSSQTNLLESRDFDAALAAVQWHLAFCGPGAAPFKQTPSFELTVHARTGSTLNFNDFFSELAHSFKVHYPTHPKKVIVPRWPSHHLIQRSVEYFFENKLYSIFPVLDINNIPVLPDPNGANPAQAADWACLVGLTAFMTRLRGHESAFADADPDAYVQAVLGMLPELVVDNTNPIALQALVILSLYIAPLGQPQLAELLLAIAIRIVFNLGGNRNKVQDETPEEGGRRQHIRAMFWLCYAIDKEMSIRKCEPPLINDADCDLDLPANYVSQVSDSQFFMKPFSDNELLLSSDLRFSFIKSRIYRLLYSDQARALPEARRLQHIRELDLELSNFISNYPVNCQPEGFMNRTVPDTLLHDLSIRGVNIHLEYYFCLAKVHGASRPDIMPTGWCPLPSSVELCHHAARSTLLYLHRVQHLICPEIFWVHAQFMITALVSLFWHLISTNPNMVEFEDDISIIEGTVAIFEDLNKRNGHTNCFPPFYLMEAFIKRLATLARQTQGRPVSQ</sequence>
<keyword evidence="3" id="KW-0238">DNA-binding</keyword>
<dbReference type="PROSITE" id="PS00463">
    <property type="entry name" value="ZN2_CY6_FUNGAL_1"/>
    <property type="match status" value="1"/>
</dbReference>
<dbReference type="Gene3D" id="4.10.240.10">
    <property type="entry name" value="Zn(2)-C6 fungal-type DNA-binding domain"/>
    <property type="match status" value="1"/>
</dbReference>
<dbReference type="PANTHER" id="PTHR46910:SF20">
    <property type="entry name" value="ZN(II)2CYS6 TRANSCRIPTION FACTOR (EUROFUNG)-RELATED"/>
    <property type="match status" value="1"/>
</dbReference>
<feature type="compositionally biased region" description="Low complexity" evidence="6">
    <location>
        <begin position="101"/>
        <end position="117"/>
    </location>
</feature>
<dbReference type="EMBL" id="ML742071">
    <property type="protein sequence ID" value="KAE8151459.1"/>
    <property type="molecule type" value="Genomic_DNA"/>
</dbReference>
<dbReference type="AlphaFoldDB" id="A0A5N6TZE4"/>
<organism evidence="8 9">
    <name type="scientific">Aspergillus avenaceus</name>
    <dbReference type="NCBI Taxonomy" id="36643"/>
    <lineage>
        <taxon>Eukaryota</taxon>
        <taxon>Fungi</taxon>
        <taxon>Dikarya</taxon>
        <taxon>Ascomycota</taxon>
        <taxon>Pezizomycotina</taxon>
        <taxon>Eurotiomycetes</taxon>
        <taxon>Eurotiomycetidae</taxon>
        <taxon>Eurotiales</taxon>
        <taxon>Aspergillaceae</taxon>
        <taxon>Aspergillus</taxon>
        <taxon>Aspergillus subgen. Circumdati</taxon>
    </lineage>
</organism>
<name>A0A5N6TZE4_ASPAV</name>
<feature type="region of interest" description="Disordered" evidence="6">
    <location>
        <begin position="79"/>
        <end position="117"/>
    </location>
</feature>
<feature type="domain" description="Zn(2)-C6 fungal-type" evidence="7">
    <location>
        <begin position="20"/>
        <end position="50"/>
    </location>
</feature>
<dbReference type="CDD" id="cd12148">
    <property type="entry name" value="fungal_TF_MHR"/>
    <property type="match status" value="1"/>
</dbReference>
<dbReference type="Pfam" id="PF04082">
    <property type="entry name" value="Fungal_trans"/>
    <property type="match status" value="1"/>
</dbReference>
<evidence type="ECO:0000256" key="3">
    <source>
        <dbReference type="ARBA" id="ARBA00023125"/>
    </source>
</evidence>
<dbReference type="GO" id="GO:0009893">
    <property type="term" value="P:positive regulation of metabolic process"/>
    <property type="evidence" value="ECO:0007669"/>
    <property type="project" value="UniProtKB-ARBA"/>
</dbReference>
<dbReference type="OrthoDB" id="4116913at2759"/>
<gene>
    <name evidence="8" type="ORF">BDV25DRAFT_93263</name>
</gene>
<dbReference type="GO" id="GO:0008270">
    <property type="term" value="F:zinc ion binding"/>
    <property type="evidence" value="ECO:0007669"/>
    <property type="project" value="InterPro"/>
</dbReference>
<dbReference type="GO" id="GO:0003677">
    <property type="term" value="F:DNA binding"/>
    <property type="evidence" value="ECO:0007669"/>
    <property type="project" value="UniProtKB-KW"/>
</dbReference>
<protein>
    <recommendedName>
        <fullName evidence="7">Zn(2)-C6 fungal-type domain-containing protein</fullName>
    </recommendedName>
</protein>
<dbReference type="InterPro" id="IPR050987">
    <property type="entry name" value="AtrR-like"/>
</dbReference>
<evidence type="ECO:0000256" key="4">
    <source>
        <dbReference type="ARBA" id="ARBA00023163"/>
    </source>
</evidence>
<evidence type="ECO:0000313" key="8">
    <source>
        <dbReference type="EMBL" id="KAE8151459.1"/>
    </source>
</evidence>
<evidence type="ECO:0000256" key="6">
    <source>
        <dbReference type="SAM" id="MobiDB-lite"/>
    </source>
</evidence>
<dbReference type="GO" id="GO:0006351">
    <property type="term" value="P:DNA-templated transcription"/>
    <property type="evidence" value="ECO:0007669"/>
    <property type="project" value="InterPro"/>
</dbReference>
<dbReference type="SUPFAM" id="SSF57701">
    <property type="entry name" value="Zn2/Cys6 DNA-binding domain"/>
    <property type="match status" value="1"/>
</dbReference>
<accession>A0A5N6TZE4</accession>
<dbReference type="Pfam" id="PF00172">
    <property type="entry name" value="Zn_clus"/>
    <property type="match status" value="1"/>
</dbReference>
<dbReference type="PROSITE" id="PS50048">
    <property type="entry name" value="ZN2_CY6_FUNGAL_2"/>
    <property type="match status" value="1"/>
</dbReference>
<keyword evidence="2" id="KW-0805">Transcription regulation</keyword>
<evidence type="ECO:0000256" key="2">
    <source>
        <dbReference type="ARBA" id="ARBA00023015"/>
    </source>
</evidence>
<dbReference type="InterPro" id="IPR036864">
    <property type="entry name" value="Zn2-C6_fun-type_DNA-bd_sf"/>
</dbReference>
<dbReference type="SMART" id="SM00906">
    <property type="entry name" value="Fungal_trans"/>
    <property type="match status" value="1"/>
</dbReference>
<reference evidence="8 9" key="1">
    <citation type="submission" date="2019-04" db="EMBL/GenBank/DDBJ databases">
        <title>Friends and foes A comparative genomics study of 23 Aspergillus species from section Flavi.</title>
        <authorList>
            <consortium name="DOE Joint Genome Institute"/>
            <person name="Kjaerbolling I."/>
            <person name="Vesth T."/>
            <person name="Frisvad J.C."/>
            <person name="Nybo J.L."/>
            <person name="Theobald S."/>
            <person name="Kildgaard S."/>
            <person name="Isbrandt T."/>
            <person name="Kuo A."/>
            <person name="Sato A."/>
            <person name="Lyhne E.K."/>
            <person name="Kogle M.E."/>
            <person name="Wiebenga A."/>
            <person name="Kun R.S."/>
            <person name="Lubbers R.J."/>
            <person name="Makela M.R."/>
            <person name="Barry K."/>
            <person name="Chovatia M."/>
            <person name="Clum A."/>
            <person name="Daum C."/>
            <person name="Haridas S."/>
            <person name="He G."/>
            <person name="LaButti K."/>
            <person name="Lipzen A."/>
            <person name="Mondo S."/>
            <person name="Riley R."/>
            <person name="Salamov A."/>
            <person name="Simmons B.A."/>
            <person name="Magnuson J.K."/>
            <person name="Henrissat B."/>
            <person name="Mortensen U.H."/>
            <person name="Larsen T.O."/>
            <person name="Devries R.P."/>
            <person name="Grigoriev I.V."/>
            <person name="Machida M."/>
            <person name="Baker S.E."/>
            <person name="Andersen M.R."/>
        </authorList>
    </citation>
    <scope>NUCLEOTIDE SEQUENCE [LARGE SCALE GENOMIC DNA]</scope>
    <source>
        <strain evidence="8 9">IBT 18842</strain>
    </source>
</reference>
<evidence type="ECO:0000259" key="7">
    <source>
        <dbReference type="PROSITE" id="PS50048"/>
    </source>
</evidence>
<keyword evidence="5" id="KW-0539">Nucleus</keyword>
<keyword evidence="4" id="KW-0804">Transcription</keyword>
<keyword evidence="9" id="KW-1185">Reference proteome</keyword>
<evidence type="ECO:0000256" key="1">
    <source>
        <dbReference type="ARBA" id="ARBA00022723"/>
    </source>
</evidence>
<evidence type="ECO:0000313" key="9">
    <source>
        <dbReference type="Proteomes" id="UP000325780"/>
    </source>
</evidence>
<dbReference type="SMART" id="SM00066">
    <property type="entry name" value="GAL4"/>
    <property type="match status" value="1"/>
</dbReference>
<dbReference type="PANTHER" id="PTHR46910">
    <property type="entry name" value="TRANSCRIPTION FACTOR PDR1"/>
    <property type="match status" value="1"/>
</dbReference>
<dbReference type="GO" id="GO:0000981">
    <property type="term" value="F:DNA-binding transcription factor activity, RNA polymerase II-specific"/>
    <property type="evidence" value="ECO:0007669"/>
    <property type="project" value="InterPro"/>
</dbReference>
<dbReference type="Proteomes" id="UP000325780">
    <property type="component" value="Unassembled WGS sequence"/>
</dbReference>
<proteinExistence type="predicted"/>
<dbReference type="InterPro" id="IPR001138">
    <property type="entry name" value="Zn2Cys6_DnaBD"/>
</dbReference>
<evidence type="ECO:0000256" key="5">
    <source>
        <dbReference type="ARBA" id="ARBA00023242"/>
    </source>
</evidence>
<keyword evidence="1" id="KW-0479">Metal-binding</keyword>
<dbReference type="InterPro" id="IPR007219">
    <property type="entry name" value="XnlR_reg_dom"/>
</dbReference>